<dbReference type="OrthoDB" id="8687565at2"/>
<feature type="signal peptide" evidence="2">
    <location>
        <begin position="1"/>
        <end position="28"/>
    </location>
</feature>
<dbReference type="PROSITE" id="PS51257">
    <property type="entry name" value="PROKAR_LIPOPROTEIN"/>
    <property type="match status" value="1"/>
</dbReference>
<proteinExistence type="predicted"/>
<evidence type="ECO:0008006" key="5">
    <source>
        <dbReference type="Google" id="ProtNLM"/>
    </source>
</evidence>
<feature type="region of interest" description="Disordered" evidence="1">
    <location>
        <begin position="37"/>
        <end position="74"/>
    </location>
</feature>
<evidence type="ECO:0000256" key="2">
    <source>
        <dbReference type="SAM" id="SignalP"/>
    </source>
</evidence>
<feature type="chain" id="PRO_5012897192" description="Cobalt transporter" evidence="2">
    <location>
        <begin position="29"/>
        <end position="138"/>
    </location>
</feature>
<sequence length="138" mass="14699">MSRFLRMVLTWVLAVALPLQGYAVHAMAACGPAHHQGQEAALQMPHSHEDAAEAHEHGGHDHAQLSQSSHGEIAKSVKSGHAHKCSACASCCHLTAMVSTVIHFDVIRSHPVVVATTPVAHDRILVGGLDRPPRSLHA</sequence>
<dbReference type="RefSeq" id="WP_088486167.1">
    <property type="nucleotide sequence ID" value="NZ_NISI01000019.1"/>
</dbReference>
<evidence type="ECO:0000313" key="4">
    <source>
        <dbReference type="Proteomes" id="UP000197446"/>
    </source>
</evidence>
<evidence type="ECO:0000256" key="1">
    <source>
        <dbReference type="SAM" id="MobiDB-lite"/>
    </source>
</evidence>
<gene>
    <name evidence="3" type="ORF">CDO81_25980</name>
</gene>
<name>A0A254MYA9_9BURK</name>
<keyword evidence="2" id="KW-0732">Signal</keyword>
<accession>A0A254MYA9</accession>
<dbReference type="EMBL" id="NISI01000019">
    <property type="protein sequence ID" value="OWQ99939.1"/>
    <property type="molecule type" value="Genomic_DNA"/>
</dbReference>
<dbReference type="Proteomes" id="UP000197446">
    <property type="component" value="Unassembled WGS sequence"/>
</dbReference>
<keyword evidence="4" id="KW-1185">Reference proteome</keyword>
<protein>
    <recommendedName>
        <fullName evidence="5">Cobalt transporter</fullName>
    </recommendedName>
</protein>
<comment type="caution">
    <text evidence="3">The sequence shown here is derived from an EMBL/GenBank/DDBJ whole genome shotgun (WGS) entry which is preliminary data.</text>
</comment>
<feature type="compositionally biased region" description="Basic and acidic residues" evidence="1">
    <location>
        <begin position="46"/>
        <end position="63"/>
    </location>
</feature>
<dbReference type="AlphaFoldDB" id="A0A254MYA9"/>
<evidence type="ECO:0000313" key="3">
    <source>
        <dbReference type="EMBL" id="OWQ99939.1"/>
    </source>
</evidence>
<reference evidence="3 4" key="1">
    <citation type="journal article" date="2007" name="Int. J. Syst. Evol. Microbiol.">
        <title>Description of Pelomonas aquatica sp. nov. and Pelomonas puraquae sp. nov., isolated from industrial and haemodialysis water.</title>
        <authorList>
            <person name="Gomila M."/>
            <person name="Bowien B."/>
            <person name="Falsen E."/>
            <person name="Moore E.R."/>
            <person name="Lalucat J."/>
        </authorList>
    </citation>
    <scope>NUCLEOTIDE SEQUENCE [LARGE SCALE GENOMIC DNA]</scope>
    <source>
        <strain evidence="3 4">CCUG 52769</strain>
    </source>
</reference>
<organism evidence="3 4">
    <name type="scientific">Roseateles puraquae</name>
    <dbReference type="NCBI Taxonomy" id="431059"/>
    <lineage>
        <taxon>Bacteria</taxon>
        <taxon>Pseudomonadati</taxon>
        <taxon>Pseudomonadota</taxon>
        <taxon>Betaproteobacteria</taxon>
        <taxon>Burkholderiales</taxon>
        <taxon>Sphaerotilaceae</taxon>
        <taxon>Roseateles</taxon>
    </lineage>
</organism>